<evidence type="ECO:0000313" key="2">
    <source>
        <dbReference type="EMBL" id="SHM89235.1"/>
    </source>
</evidence>
<dbReference type="Proteomes" id="UP000184092">
    <property type="component" value="Unassembled WGS sequence"/>
</dbReference>
<dbReference type="EMBL" id="FRCL01000008">
    <property type="protein sequence ID" value="SHM89235.1"/>
    <property type="molecule type" value="Genomic_DNA"/>
</dbReference>
<gene>
    <name evidence="2" type="ORF">SAMN05216269_10896</name>
</gene>
<evidence type="ECO:0000256" key="1">
    <source>
        <dbReference type="SAM" id="Phobius"/>
    </source>
</evidence>
<dbReference type="OrthoDB" id="1188278at2"/>
<name>A0A1M7MEB0_9FLAO</name>
<feature type="transmembrane region" description="Helical" evidence="1">
    <location>
        <begin position="94"/>
        <end position="113"/>
    </location>
</feature>
<sequence length="226" mass="25658">MKLTNQQLTIITETLVLNGVVYDDIKLELIDHIASEIEAETSNNAKPFEIILKEVFEKWKLQLRPASHNLWLGSGFSAPKIILDKLANDKKRELFAGAIIICLFTVAILSINNKLQSPLVLLGIVFFIKTVSLVGALLMLSGKLFLLKSKIKSTYLFRFNKSFYLILFYGVLIGIGLFPILPSSKNIEIKAISLIVTLTYLFLIYVNLKLFYKHFQFEKKLLISNS</sequence>
<organism evidence="2 3">
    <name type="scientific">Flavobacterium xinjiangense</name>
    <dbReference type="NCBI Taxonomy" id="178356"/>
    <lineage>
        <taxon>Bacteria</taxon>
        <taxon>Pseudomonadati</taxon>
        <taxon>Bacteroidota</taxon>
        <taxon>Flavobacteriia</taxon>
        <taxon>Flavobacteriales</taxon>
        <taxon>Flavobacteriaceae</taxon>
        <taxon>Flavobacterium</taxon>
    </lineage>
</organism>
<evidence type="ECO:0000313" key="3">
    <source>
        <dbReference type="Proteomes" id="UP000184092"/>
    </source>
</evidence>
<keyword evidence="1" id="KW-1133">Transmembrane helix</keyword>
<keyword evidence="3" id="KW-1185">Reference proteome</keyword>
<dbReference type="AlphaFoldDB" id="A0A1M7MEB0"/>
<feature type="transmembrane region" description="Helical" evidence="1">
    <location>
        <begin position="119"/>
        <end position="141"/>
    </location>
</feature>
<dbReference type="RefSeq" id="WP_073209416.1">
    <property type="nucleotide sequence ID" value="NZ_FRCL01000008.1"/>
</dbReference>
<keyword evidence="1" id="KW-0472">Membrane</keyword>
<proteinExistence type="predicted"/>
<reference evidence="3" key="1">
    <citation type="submission" date="2016-11" db="EMBL/GenBank/DDBJ databases">
        <authorList>
            <person name="Varghese N."/>
            <person name="Submissions S."/>
        </authorList>
    </citation>
    <scope>NUCLEOTIDE SEQUENCE [LARGE SCALE GENOMIC DNA]</scope>
    <source>
        <strain evidence="3">CGMCC 1.2749</strain>
    </source>
</reference>
<dbReference type="STRING" id="178356.SAMN05216269_10896"/>
<accession>A0A1M7MEB0</accession>
<protein>
    <submittedName>
        <fullName evidence="2">Uncharacterized protein</fullName>
    </submittedName>
</protein>
<feature type="transmembrane region" description="Helical" evidence="1">
    <location>
        <begin position="162"/>
        <end position="180"/>
    </location>
</feature>
<feature type="transmembrane region" description="Helical" evidence="1">
    <location>
        <begin position="192"/>
        <end position="212"/>
    </location>
</feature>
<keyword evidence="1" id="KW-0812">Transmembrane</keyword>